<accession>A0AB74DAY1</accession>
<dbReference type="SUPFAM" id="SSF46626">
    <property type="entry name" value="Cytochrome c"/>
    <property type="match status" value="2"/>
</dbReference>
<evidence type="ECO:0000256" key="1">
    <source>
        <dbReference type="ARBA" id="ARBA00022617"/>
    </source>
</evidence>
<dbReference type="Proteomes" id="UP000273734">
    <property type="component" value="Unassembled WGS sequence"/>
</dbReference>
<dbReference type="PROSITE" id="PS51007">
    <property type="entry name" value="CYTC"/>
    <property type="match status" value="1"/>
</dbReference>
<keyword evidence="1 4" id="KW-0349">Heme</keyword>
<evidence type="ECO:0000259" key="7">
    <source>
        <dbReference type="PROSITE" id="PS51007"/>
    </source>
</evidence>
<dbReference type="PANTHER" id="PTHR35008:SF9">
    <property type="entry name" value="CYTOCHROME C DOMAIN-CONTAINING PROTEIN"/>
    <property type="match status" value="1"/>
</dbReference>
<dbReference type="EMBL" id="QTNY01000010">
    <property type="protein sequence ID" value="RQP77308.1"/>
    <property type="molecule type" value="Genomic_DNA"/>
</dbReference>
<evidence type="ECO:0000256" key="6">
    <source>
        <dbReference type="SAM" id="SignalP"/>
    </source>
</evidence>
<dbReference type="Pfam" id="PF13442">
    <property type="entry name" value="Cytochrome_CBB3"/>
    <property type="match status" value="1"/>
</dbReference>
<evidence type="ECO:0000256" key="2">
    <source>
        <dbReference type="ARBA" id="ARBA00022723"/>
    </source>
</evidence>
<dbReference type="GO" id="GO:0020037">
    <property type="term" value="F:heme binding"/>
    <property type="evidence" value="ECO:0007669"/>
    <property type="project" value="InterPro"/>
</dbReference>
<feature type="domain" description="Cytochrome c" evidence="7">
    <location>
        <begin position="193"/>
        <end position="278"/>
    </location>
</feature>
<evidence type="ECO:0000256" key="4">
    <source>
        <dbReference type="PROSITE-ProRule" id="PRU00433"/>
    </source>
</evidence>
<dbReference type="AlphaFoldDB" id="A0AB74DAY1"/>
<keyword evidence="2 4" id="KW-0479">Metal-binding</keyword>
<proteinExistence type="predicted"/>
<evidence type="ECO:0000256" key="5">
    <source>
        <dbReference type="SAM" id="MobiDB-lite"/>
    </source>
</evidence>
<protein>
    <submittedName>
        <fullName evidence="8">Cytochrome C</fullName>
    </submittedName>
</protein>
<evidence type="ECO:0000256" key="3">
    <source>
        <dbReference type="ARBA" id="ARBA00023004"/>
    </source>
</evidence>
<evidence type="ECO:0000313" key="8">
    <source>
        <dbReference type="EMBL" id="RQP77308.1"/>
    </source>
</evidence>
<gene>
    <name evidence="8" type="ORF">DF015_16140</name>
</gene>
<dbReference type="InterPro" id="IPR009056">
    <property type="entry name" value="Cyt_c-like_dom"/>
</dbReference>
<keyword evidence="3 4" id="KW-0408">Iron</keyword>
<feature type="region of interest" description="Disordered" evidence="5">
    <location>
        <begin position="297"/>
        <end position="335"/>
    </location>
</feature>
<dbReference type="PANTHER" id="PTHR35008">
    <property type="entry name" value="BLL4482 PROTEIN-RELATED"/>
    <property type="match status" value="1"/>
</dbReference>
<dbReference type="PROSITE" id="PS51257">
    <property type="entry name" value="PROKAR_LIPOPROTEIN"/>
    <property type="match status" value="1"/>
</dbReference>
<comment type="caution">
    <text evidence="8">The sequence shown here is derived from an EMBL/GenBank/DDBJ whole genome shotgun (WGS) entry which is preliminary data.</text>
</comment>
<dbReference type="InterPro" id="IPR051459">
    <property type="entry name" value="Cytochrome_c-type_DH"/>
</dbReference>
<keyword evidence="6" id="KW-0732">Signal</keyword>
<dbReference type="GO" id="GO:0009055">
    <property type="term" value="F:electron transfer activity"/>
    <property type="evidence" value="ECO:0007669"/>
    <property type="project" value="InterPro"/>
</dbReference>
<dbReference type="Pfam" id="PF21342">
    <property type="entry name" value="SoxA-TsdA_cyt-c"/>
    <property type="match status" value="1"/>
</dbReference>
<dbReference type="GO" id="GO:0046872">
    <property type="term" value="F:metal ion binding"/>
    <property type="evidence" value="ECO:0007669"/>
    <property type="project" value="UniProtKB-KW"/>
</dbReference>
<name>A0AB74DAY1_9BURK</name>
<dbReference type="Gene3D" id="1.10.760.10">
    <property type="entry name" value="Cytochrome c-like domain"/>
    <property type="match status" value="2"/>
</dbReference>
<reference evidence="8 9" key="1">
    <citation type="submission" date="2018-08" db="EMBL/GenBank/DDBJ databases">
        <title>Comparative analysis of Burkholderia isolates from Puerto Rico.</title>
        <authorList>
            <person name="Hall C."/>
            <person name="Sahl J."/>
            <person name="Wagner D."/>
        </authorList>
    </citation>
    <scope>NUCLEOTIDE SEQUENCE [LARGE SCALE GENOMIC DNA]</scope>
    <source>
        <strain evidence="8 9">Bp8964</strain>
    </source>
</reference>
<dbReference type="InterPro" id="IPR036909">
    <property type="entry name" value="Cyt_c-like_dom_sf"/>
</dbReference>
<sequence length="335" mass="35675">MTDRFRPGRHPHPYRRALAALLGAAACVPAFAAADPSGAPAATTAVAAVTPTPAQPFTPPAESALPDDEFGKTVKLGERIFMHTPEFAGKYVGNPLTCASCHLDAGRRADSSPMWGAYPLYPAYRIKNGHVNTFAERLQGCFRYSMNGKAPPNGDPILVALETYAYWLAQGAPIGGKLPGQGFPKLPPPAQKPDHARGAAVYAQHCALCHGADGQGQSSGGKTVFPPLWGARSFNWGAGMGDIRNAAGFIKANMPLGLGGTLTDQQAWDVATFMDSHERPQDPRFTGSVEATRARFHDNPDSMYGRTVNGRVLGAPGPRGRDHGSQRYTTMLEPL</sequence>
<organism evidence="8 9">
    <name type="scientific">Burkholderia ubonensis</name>
    <dbReference type="NCBI Taxonomy" id="101571"/>
    <lineage>
        <taxon>Bacteria</taxon>
        <taxon>Pseudomonadati</taxon>
        <taxon>Pseudomonadota</taxon>
        <taxon>Betaproteobacteria</taxon>
        <taxon>Burkholderiales</taxon>
        <taxon>Burkholderiaceae</taxon>
        <taxon>Burkholderia</taxon>
        <taxon>Burkholderia cepacia complex</taxon>
    </lineage>
</organism>
<evidence type="ECO:0000313" key="9">
    <source>
        <dbReference type="Proteomes" id="UP000273734"/>
    </source>
</evidence>
<dbReference type="RefSeq" id="WP_095411867.1">
    <property type="nucleotide sequence ID" value="NZ_NQMX01000067.1"/>
</dbReference>
<feature type="signal peptide" evidence="6">
    <location>
        <begin position="1"/>
        <end position="32"/>
    </location>
</feature>
<feature type="chain" id="PRO_5044506834" evidence="6">
    <location>
        <begin position="33"/>
        <end position="335"/>
    </location>
</feature>